<dbReference type="GO" id="GO:0016740">
    <property type="term" value="F:transferase activity"/>
    <property type="evidence" value="ECO:0007669"/>
    <property type="project" value="UniProtKB-KW"/>
</dbReference>
<evidence type="ECO:0000313" key="2">
    <source>
        <dbReference type="Proteomes" id="UP001262754"/>
    </source>
</evidence>
<dbReference type="InterPro" id="IPR008949">
    <property type="entry name" value="Isoprenoid_synthase_dom_sf"/>
</dbReference>
<dbReference type="Gene3D" id="1.10.600.10">
    <property type="entry name" value="Farnesyl Diphosphate Synthase"/>
    <property type="match status" value="1"/>
</dbReference>
<sequence length="251" mass="27125">MTTPKTTLDIAHRNDAPDTDLDALVRRVDPDRWLASRFIADPKARTDVIALYAFNYELARVAGGVSNALMGEIRLTWWREAMEEIAAGQPPRRHPTVEAVAAAGYPLSALAEMAEARMADLDATPFETEGQVLAYVDATAGATAMLAAWRLDPKADPHAVQDAARAYGLAGLWRLKRAGVQRLPADWTQGDVRRRVGEARAKANVALKALPIAAFPAAAPAALAMAQLGARELGELEKRLRLTWAVATGRV</sequence>
<dbReference type="EC" id="2.5.1.32" evidence="1"/>
<organism evidence="1 2">
    <name type="scientific">Caulobacter rhizosphaerae</name>
    <dbReference type="NCBI Taxonomy" id="2010972"/>
    <lineage>
        <taxon>Bacteria</taxon>
        <taxon>Pseudomonadati</taxon>
        <taxon>Pseudomonadota</taxon>
        <taxon>Alphaproteobacteria</taxon>
        <taxon>Caulobacterales</taxon>
        <taxon>Caulobacteraceae</taxon>
        <taxon>Caulobacter</taxon>
    </lineage>
</organism>
<keyword evidence="1" id="KW-0808">Transferase</keyword>
<dbReference type="EMBL" id="JAVDRL010000005">
    <property type="protein sequence ID" value="MDR6531196.1"/>
    <property type="molecule type" value="Genomic_DNA"/>
</dbReference>
<gene>
    <name evidence="1" type="ORF">J2800_001938</name>
</gene>
<accession>A0ABU1MZS1</accession>
<protein>
    <submittedName>
        <fullName evidence="1">Phytoene synthase</fullName>
        <ecNumber evidence="1">2.5.1.32</ecNumber>
    </submittedName>
</protein>
<dbReference type="Proteomes" id="UP001262754">
    <property type="component" value="Unassembled WGS sequence"/>
</dbReference>
<reference evidence="1 2" key="1">
    <citation type="submission" date="2023-07" db="EMBL/GenBank/DDBJ databases">
        <title>Sorghum-associated microbial communities from plants grown in Nebraska, USA.</title>
        <authorList>
            <person name="Schachtman D."/>
        </authorList>
    </citation>
    <scope>NUCLEOTIDE SEQUENCE [LARGE SCALE GENOMIC DNA]</scope>
    <source>
        <strain evidence="1 2">DS2154</strain>
    </source>
</reference>
<dbReference type="Pfam" id="PF00494">
    <property type="entry name" value="SQS_PSY"/>
    <property type="match status" value="1"/>
</dbReference>
<evidence type="ECO:0000313" key="1">
    <source>
        <dbReference type="EMBL" id="MDR6531196.1"/>
    </source>
</evidence>
<dbReference type="RefSeq" id="WP_310031028.1">
    <property type="nucleotide sequence ID" value="NZ_JAVDRL010000005.1"/>
</dbReference>
<comment type="caution">
    <text evidence="1">The sequence shown here is derived from an EMBL/GenBank/DDBJ whole genome shotgun (WGS) entry which is preliminary data.</text>
</comment>
<dbReference type="InterPro" id="IPR002060">
    <property type="entry name" value="Squ/phyt_synthse"/>
</dbReference>
<keyword evidence="2" id="KW-1185">Reference proteome</keyword>
<name>A0ABU1MZS1_9CAUL</name>
<dbReference type="SUPFAM" id="SSF48576">
    <property type="entry name" value="Terpenoid synthases"/>
    <property type="match status" value="1"/>
</dbReference>
<proteinExistence type="predicted"/>